<dbReference type="PANTHER" id="PTHR43297">
    <property type="entry name" value="OLIGOPEPTIDE TRANSPORT ATP-BINDING PROTEIN APPD"/>
    <property type="match status" value="1"/>
</dbReference>
<keyword evidence="7 11" id="KW-0067">ATP-binding</keyword>
<gene>
    <name evidence="11" type="ORF">BKA10_001757</name>
</gene>
<comment type="similarity">
    <text evidence="2">Belongs to the ABC transporter superfamily.</text>
</comment>
<comment type="caution">
    <text evidence="11">The sequence shown here is derived from an EMBL/GenBank/DDBJ whole genome shotgun (WGS) entry which is preliminary data.</text>
</comment>
<evidence type="ECO:0000259" key="10">
    <source>
        <dbReference type="PROSITE" id="PS50893"/>
    </source>
</evidence>
<dbReference type="Pfam" id="PF00005">
    <property type="entry name" value="ABC_tran"/>
    <property type="match status" value="1"/>
</dbReference>
<dbReference type="GO" id="GO:0015833">
    <property type="term" value="P:peptide transport"/>
    <property type="evidence" value="ECO:0007669"/>
    <property type="project" value="InterPro"/>
</dbReference>
<dbReference type="InterPro" id="IPR027417">
    <property type="entry name" value="P-loop_NTPase"/>
</dbReference>
<evidence type="ECO:0000256" key="6">
    <source>
        <dbReference type="ARBA" id="ARBA00022741"/>
    </source>
</evidence>
<dbReference type="CDD" id="cd03257">
    <property type="entry name" value="ABC_NikE_OppD_transporters"/>
    <property type="match status" value="1"/>
</dbReference>
<keyword evidence="12" id="KW-1185">Reference proteome</keyword>
<dbReference type="AlphaFoldDB" id="A0AA40SPC8"/>
<dbReference type="GO" id="GO:0005524">
    <property type="term" value="F:ATP binding"/>
    <property type="evidence" value="ECO:0007669"/>
    <property type="project" value="UniProtKB-KW"/>
</dbReference>
<dbReference type="Proteomes" id="UP000549113">
    <property type="component" value="Unassembled WGS sequence"/>
</dbReference>
<evidence type="ECO:0000313" key="11">
    <source>
        <dbReference type="EMBL" id="MBB4139963.1"/>
    </source>
</evidence>
<dbReference type="InterPro" id="IPR003593">
    <property type="entry name" value="AAA+_ATPase"/>
</dbReference>
<feature type="domain" description="ABC transporter" evidence="10">
    <location>
        <begin position="23"/>
        <end position="272"/>
    </location>
</feature>
<dbReference type="InterPro" id="IPR013563">
    <property type="entry name" value="Oligopep_ABC_C"/>
</dbReference>
<evidence type="ECO:0000256" key="3">
    <source>
        <dbReference type="ARBA" id="ARBA00022448"/>
    </source>
</evidence>
<evidence type="ECO:0000256" key="1">
    <source>
        <dbReference type="ARBA" id="ARBA00004202"/>
    </source>
</evidence>
<dbReference type="SUPFAM" id="SSF52540">
    <property type="entry name" value="P-loop containing nucleoside triphosphate hydrolases"/>
    <property type="match status" value="1"/>
</dbReference>
<evidence type="ECO:0000256" key="9">
    <source>
        <dbReference type="ARBA" id="ARBA00023136"/>
    </source>
</evidence>
<evidence type="ECO:0000313" key="12">
    <source>
        <dbReference type="Proteomes" id="UP000549113"/>
    </source>
</evidence>
<dbReference type="PROSITE" id="PS00211">
    <property type="entry name" value="ABC_TRANSPORTER_1"/>
    <property type="match status" value="1"/>
</dbReference>
<dbReference type="InterPro" id="IPR003439">
    <property type="entry name" value="ABC_transporter-like_ATP-bd"/>
</dbReference>
<organism evidence="11 12">
    <name type="scientific">Microbacterium invictum</name>
    <dbReference type="NCBI Taxonomy" id="515415"/>
    <lineage>
        <taxon>Bacteria</taxon>
        <taxon>Bacillati</taxon>
        <taxon>Actinomycetota</taxon>
        <taxon>Actinomycetes</taxon>
        <taxon>Micrococcales</taxon>
        <taxon>Microbacteriaceae</taxon>
        <taxon>Microbacterium</taxon>
    </lineage>
</organism>
<proteinExistence type="inferred from homology"/>
<dbReference type="EMBL" id="JACIFH010000001">
    <property type="protein sequence ID" value="MBB4139963.1"/>
    <property type="molecule type" value="Genomic_DNA"/>
</dbReference>
<keyword evidence="4" id="KW-1003">Cell membrane</keyword>
<dbReference type="Pfam" id="PF08352">
    <property type="entry name" value="oligo_HPY"/>
    <property type="match status" value="1"/>
</dbReference>
<keyword evidence="9" id="KW-0472">Membrane</keyword>
<accession>A0AA40SPC8</accession>
<dbReference type="FunFam" id="3.40.50.300:FF:000016">
    <property type="entry name" value="Oligopeptide ABC transporter ATP-binding component"/>
    <property type="match status" value="1"/>
</dbReference>
<comment type="subcellular location">
    <subcellularLocation>
        <location evidence="1">Cell membrane</location>
        <topology evidence="1">Peripheral membrane protein</topology>
    </subcellularLocation>
</comment>
<keyword evidence="3" id="KW-0813">Transport</keyword>
<dbReference type="Gene3D" id="3.40.50.300">
    <property type="entry name" value="P-loop containing nucleotide triphosphate hydrolases"/>
    <property type="match status" value="1"/>
</dbReference>
<dbReference type="InterPro" id="IPR050388">
    <property type="entry name" value="ABC_Ni/Peptide_Import"/>
</dbReference>
<dbReference type="RefSeq" id="WP_183499564.1">
    <property type="nucleotide sequence ID" value="NZ_BAABCO010000005.1"/>
</dbReference>
<dbReference type="InterPro" id="IPR017871">
    <property type="entry name" value="ABC_transporter-like_CS"/>
</dbReference>
<keyword evidence="6" id="KW-0547">Nucleotide-binding</keyword>
<name>A0AA40SPC8_9MICO</name>
<reference evidence="11 12" key="1">
    <citation type="submission" date="2020-08" db="EMBL/GenBank/DDBJ databases">
        <title>Sequencing the genomes of 1000 actinobacteria strains.</title>
        <authorList>
            <person name="Klenk H.-P."/>
        </authorList>
    </citation>
    <scope>NUCLEOTIDE SEQUENCE [LARGE SCALE GENOMIC DNA]</scope>
    <source>
        <strain evidence="11 12">DSM 19600</strain>
    </source>
</reference>
<dbReference type="GO" id="GO:0016887">
    <property type="term" value="F:ATP hydrolysis activity"/>
    <property type="evidence" value="ECO:0007669"/>
    <property type="project" value="InterPro"/>
</dbReference>
<evidence type="ECO:0000256" key="8">
    <source>
        <dbReference type="ARBA" id="ARBA00022967"/>
    </source>
</evidence>
<dbReference type="PROSITE" id="PS50893">
    <property type="entry name" value="ABC_TRANSPORTER_2"/>
    <property type="match status" value="1"/>
</dbReference>
<evidence type="ECO:0000256" key="5">
    <source>
        <dbReference type="ARBA" id="ARBA00022519"/>
    </source>
</evidence>
<keyword evidence="8" id="KW-1278">Translocase</keyword>
<evidence type="ECO:0000256" key="4">
    <source>
        <dbReference type="ARBA" id="ARBA00022475"/>
    </source>
</evidence>
<sequence>MSVPRHTTSLKTVGIKLPGARLLEVENLTVTFPTSRGDVDVVKDATFSLEAGETLGIVGESGSGKSMTSLAIMGLLPTGGRTTGSIKLNGHELTARSDVQLRRVRGERIGMIFQDPLSSLNPYYTVGLQIEEAYRAHRGGSRKAARKVAIDALDRVQIADAEHRIDYYPHQFSGGMRQRIMIAMAVCLEPDLLIADEPTTALDVTVQAQILELLEDLQADTGMGMVFITHDLAVVSEIADRVLVMRDGLQVEQGTAEDVFARTTQPYTRTLLDAVPRIDDTVGTMKEIGE</sequence>
<evidence type="ECO:0000256" key="7">
    <source>
        <dbReference type="ARBA" id="ARBA00022840"/>
    </source>
</evidence>
<keyword evidence="5" id="KW-0997">Cell inner membrane</keyword>
<dbReference type="GO" id="GO:0005886">
    <property type="term" value="C:plasma membrane"/>
    <property type="evidence" value="ECO:0007669"/>
    <property type="project" value="UniProtKB-SubCell"/>
</dbReference>
<dbReference type="SMART" id="SM00382">
    <property type="entry name" value="AAA"/>
    <property type="match status" value="1"/>
</dbReference>
<evidence type="ECO:0000256" key="2">
    <source>
        <dbReference type="ARBA" id="ARBA00005417"/>
    </source>
</evidence>
<dbReference type="PANTHER" id="PTHR43297:SF14">
    <property type="entry name" value="ATPASE AAA-TYPE CORE DOMAIN-CONTAINING PROTEIN"/>
    <property type="match status" value="1"/>
</dbReference>
<protein>
    <submittedName>
        <fullName evidence="11">Peptide/nickel transport system ATP-binding protein</fullName>
    </submittedName>
</protein>